<dbReference type="OrthoDB" id="5521128at2"/>
<evidence type="ECO:0000259" key="1">
    <source>
        <dbReference type="Pfam" id="PF15579"/>
    </source>
</evidence>
<keyword evidence="3" id="KW-1185">Reference proteome</keyword>
<dbReference type="EMBL" id="CP036343">
    <property type="protein sequence ID" value="QDT90513.1"/>
    <property type="molecule type" value="Genomic_DNA"/>
</dbReference>
<reference evidence="2 3" key="1">
    <citation type="submission" date="2019-02" db="EMBL/GenBank/DDBJ databases">
        <title>Deep-cultivation of Planctomycetes and their phenomic and genomic characterization uncovers novel biology.</title>
        <authorList>
            <person name="Wiegand S."/>
            <person name="Jogler M."/>
            <person name="Boedeker C."/>
            <person name="Pinto D."/>
            <person name="Vollmers J."/>
            <person name="Rivas-Marin E."/>
            <person name="Kohn T."/>
            <person name="Peeters S.H."/>
            <person name="Heuer A."/>
            <person name="Rast P."/>
            <person name="Oberbeckmann S."/>
            <person name="Bunk B."/>
            <person name="Jeske O."/>
            <person name="Meyerdierks A."/>
            <person name="Storesund J.E."/>
            <person name="Kallscheuer N."/>
            <person name="Luecker S."/>
            <person name="Lage O.M."/>
            <person name="Pohl T."/>
            <person name="Merkel B.J."/>
            <person name="Hornburger P."/>
            <person name="Mueller R.-W."/>
            <person name="Bruemmer F."/>
            <person name="Labrenz M."/>
            <person name="Spormann A.M."/>
            <person name="Op den Camp H."/>
            <person name="Overmann J."/>
            <person name="Amann R."/>
            <person name="Jetten M.S.M."/>
            <person name="Mascher T."/>
            <person name="Medema M.H."/>
            <person name="Devos D.P."/>
            <person name="Kaster A.-K."/>
            <person name="Ovreas L."/>
            <person name="Rohde M."/>
            <person name="Galperin M.Y."/>
            <person name="Jogler C."/>
        </authorList>
    </citation>
    <scope>NUCLEOTIDE SEQUENCE [LARGE SCALE GENOMIC DNA]</scope>
    <source>
        <strain evidence="2 3">Pan161</strain>
    </source>
</reference>
<dbReference type="RefSeq" id="WP_145226510.1">
    <property type="nucleotide sequence ID" value="NZ_CP036343.1"/>
</dbReference>
<dbReference type="InterPro" id="IPR028969">
    <property type="entry name" value="Imm52"/>
</dbReference>
<organism evidence="2 3">
    <name type="scientific">Gimesia algae</name>
    <dbReference type="NCBI Taxonomy" id="2527971"/>
    <lineage>
        <taxon>Bacteria</taxon>
        <taxon>Pseudomonadati</taxon>
        <taxon>Planctomycetota</taxon>
        <taxon>Planctomycetia</taxon>
        <taxon>Planctomycetales</taxon>
        <taxon>Planctomycetaceae</taxon>
        <taxon>Gimesia</taxon>
    </lineage>
</organism>
<sequence>MFSGYDFHIFWGVRKESPAEIARRMSKMLRKLKPISPLLKAWATDAMNPDGHRISTTAKGLEPIIAKGVYRNDVDRSIDEELGFSESICNAFDDGSFAALRIDAGCWSEFSHNGVCLNFPMITDVIRPLLSVEGILQILHILIECWEPDSAHFTSSFLSKDLDWPKVQFNETDCEWVSYHPHSDWEWPELPEQVKVIEEQQGRFLVLIDDSFAETGTGDVELVRRTRLILSEHYDQSSGED</sequence>
<name>A0A517VBX5_9PLAN</name>
<dbReference type="KEGG" id="gax:Pan161_21660"/>
<gene>
    <name evidence="2" type="ORF">Pan161_21660</name>
</gene>
<feature type="domain" description="Immunity protein 52" evidence="1">
    <location>
        <begin position="8"/>
        <end position="231"/>
    </location>
</feature>
<accession>A0A517VBX5</accession>
<evidence type="ECO:0000313" key="3">
    <source>
        <dbReference type="Proteomes" id="UP000316855"/>
    </source>
</evidence>
<protein>
    <recommendedName>
        <fullName evidence="1">Immunity protein 52 domain-containing protein</fullName>
    </recommendedName>
</protein>
<dbReference type="Pfam" id="PF15579">
    <property type="entry name" value="Imm52"/>
    <property type="match status" value="1"/>
</dbReference>
<dbReference type="Proteomes" id="UP000316855">
    <property type="component" value="Chromosome"/>
</dbReference>
<proteinExistence type="predicted"/>
<evidence type="ECO:0000313" key="2">
    <source>
        <dbReference type="EMBL" id="QDT90513.1"/>
    </source>
</evidence>
<dbReference type="AlphaFoldDB" id="A0A517VBX5"/>